<dbReference type="GO" id="GO:0055085">
    <property type="term" value="P:transmembrane transport"/>
    <property type="evidence" value="ECO:0007669"/>
    <property type="project" value="UniProtKB-ARBA"/>
</dbReference>
<dbReference type="InterPro" id="IPR003439">
    <property type="entry name" value="ABC_transporter-like_ATP-bd"/>
</dbReference>
<evidence type="ECO:0000256" key="2">
    <source>
        <dbReference type="ARBA" id="ARBA00022448"/>
    </source>
</evidence>
<dbReference type="SUPFAM" id="SSF52540">
    <property type="entry name" value="P-loop containing nucleoside triphosphate hydrolases"/>
    <property type="match status" value="1"/>
</dbReference>
<dbReference type="eggNOG" id="COG1124">
    <property type="taxonomic scope" value="Bacteria"/>
</dbReference>
<dbReference type="PROSITE" id="PS50893">
    <property type="entry name" value="ABC_TRANSPORTER_2"/>
    <property type="match status" value="1"/>
</dbReference>
<protein>
    <recommendedName>
        <fullName evidence="5">ABC transporter domain-containing protein</fullName>
    </recommendedName>
</protein>
<dbReference type="GO" id="GO:0016887">
    <property type="term" value="F:ATP hydrolysis activity"/>
    <property type="evidence" value="ECO:0007669"/>
    <property type="project" value="InterPro"/>
</dbReference>
<dbReference type="SMART" id="SM00382">
    <property type="entry name" value="AAA"/>
    <property type="match status" value="1"/>
</dbReference>
<evidence type="ECO:0000256" key="1">
    <source>
        <dbReference type="ARBA" id="ARBA00005417"/>
    </source>
</evidence>
<gene>
    <name evidence="6" type="ORF">HMPREF9451_01412</name>
</gene>
<dbReference type="PATRIC" id="fig|742818.3.peg.1491"/>
<organism evidence="6 7">
    <name type="scientific">Slackia piriformis YIT 12062</name>
    <dbReference type="NCBI Taxonomy" id="742818"/>
    <lineage>
        <taxon>Bacteria</taxon>
        <taxon>Bacillati</taxon>
        <taxon>Actinomycetota</taxon>
        <taxon>Coriobacteriia</taxon>
        <taxon>Eggerthellales</taxon>
        <taxon>Eggerthellaceae</taxon>
        <taxon>Slackia</taxon>
    </lineage>
</organism>
<accession>K0Z950</accession>
<feature type="domain" description="ABC transporter" evidence="5">
    <location>
        <begin position="2"/>
        <end position="196"/>
    </location>
</feature>
<dbReference type="HOGENOM" id="CLU_000604_1_23_11"/>
<reference evidence="6 7" key="1">
    <citation type="submission" date="2012-08" db="EMBL/GenBank/DDBJ databases">
        <title>The Genome Sequence of Slackia piriformis YIT 12062.</title>
        <authorList>
            <consortium name="The Broad Institute Genome Sequencing Platform"/>
            <person name="Earl A."/>
            <person name="Ward D."/>
            <person name="Feldgarden M."/>
            <person name="Gevers D."/>
            <person name="Morotomi M."/>
            <person name="Walker B."/>
            <person name="Young S.K."/>
            <person name="Zeng Q."/>
            <person name="Gargeya S."/>
            <person name="Fitzgerald M."/>
            <person name="Haas B."/>
            <person name="Abouelleil A."/>
            <person name="Alvarado L."/>
            <person name="Arachchi H.M."/>
            <person name="Berlin A.M."/>
            <person name="Chapman S.B."/>
            <person name="Goldberg J."/>
            <person name="Griggs A."/>
            <person name="Gujja S."/>
            <person name="Hansen M."/>
            <person name="Howarth C."/>
            <person name="Imamovic A."/>
            <person name="Larimer J."/>
            <person name="McCowen C."/>
            <person name="Montmayeur A."/>
            <person name="Murphy C."/>
            <person name="Neiman D."/>
            <person name="Pearson M."/>
            <person name="Priest M."/>
            <person name="Roberts A."/>
            <person name="Saif S."/>
            <person name="Shea T."/>
            <person name="Sisk P."/>
            <person name="Sykes S."/>
            <person name="Wortman J."/>
            <person name="Nusbaum C."/>
            <person name="Birren B."/>
        </authorList>
    </citation>
    <scope>NUCLEOTIDE SEQUENCE [LARGE SCALE GENOMIC DNA]</scope>
    <source>
        <strain evidence="6 7">YIT 12062</strain>
    </source>
</reference>
<keyword evidence="4" id="KW-0067">ATP-binding</keyword>
<keyword evidence="7" id="KW-1185">Reference proteome</keyword>
<dbReference type="InterPro" id="IPR027417">
    <property type="entry name" value="P-loop_NTPase"/>
</dbReference>
<evidence type="ECO:0000313" key="6">
    <source>
        <dbReference type="EMBL" id="EJZ83890.1"/>
    </source>
</evidence>
<dbReference type="RefSeq" id="WP_009139609.1">
    <property type="nucleotide sequence ID" value="NZ_JH815198.1"/>
</dbReference>
<dbReference type="InterPro" id="IPR017871">
    <property type="entry name" value="ABC_transporter-like_CS"/>
</dbReference>
<dbReference type="PANTHER" id="PTHR43776">
    <property type="entry name" value="TRANSPORT ATP-BINDING PROTEIN"/>
    <property type="match status" value="1"/>
</dbReference>
<evidence type="ECO:0000313" key="7">
    <source>
        <dbReference type="Proteomes" id="UP000006069"/>
    </source>
</evidence>
<evidence type="ECO:0000259" key="5">
    <source>
        <dbReference type="PROSITE" id="PS50893"/>
    </source>
</evidence>
<dbReference type="InterPro" id="IPR003593">
    <property type="entry name" value="AAA+_ATPase"/>
</dbReference>
<dbReference type="Pfam" id="PF00005">
    <property type="entry name" value="ABC_tran"/>
    <property type="match status" value="1"/>
</dbReference>
<evidence type="ECO:0000256" key="4">
    <source>
        <dbReference type="ARBA" id="ARBA00022840"/>
    </source>
</evidence>
<dbReference type="PROSITE" id="PS00211">
    <property type="entry name" value="ABC_TRANSPORTER_1"/>
    <property type="match status" value="1"/>
</dbReference>
<sequence length="196" mass="21961">MLEALDIRFAYPGDRPLYDGFSLSVDKGERVALSSPSGTGKTTLCRILSGYLRPQQGRVLVDGVALPKRGACPVQLIGQHPERMVDPRMRMRAVLEEAGPVRSDLCEALGIREEWMLRHPHELSGGELQRFCIVRALASNPRYLICDETTAMLDAVTQAQVWRFLMEYTSDREIGVLLVSHSPALLRRVATRMVEL</sequence>
<dbReference type="Proteomes" id="UP000006069">
    <property type="component" value="Unassembled WGS sequence"/>
</dbReference>
<dbReference type="OrthoDB" id="2986442at2"/>
<dbReference type="EMBL" id="ADMD01000007">
    <property type="protein sequence ID" value="EJZ83890.1"/>
    <property type="molecule type" value="Genomic_DNA"/>
</dbReference>
<proteinExistence type="inferred from homology"/>
<dbReference type="AlphaFoldDB" id="K0Z950"/>
<dbReference type="Gene3D" id="3.40.50.300">
    <property type="entry name" value="P-loop containing nucleotide triphosphate hydrolases"/>
    <property type="match status" value="1"/>
</dbReference>
<dbReference type="InterPro" id="IPR050319">
    <property type="entry name" value="ABC_transp_ATP-bind"/>
</dbReference>
<evidence type="ECO:0000256" key="3">
    <source>
        <dbReference type="ARBA" id="ARBA00022741"/>
    </source>
</evidence>
<keyword evidence="2" id="KW-0813">Transport</keyword>
<dbReference type="GO" id="GO:0005524">
    <property type="term" value="F:ATP binding"/>
    <property type="evidence" value="ECO:0007669"/>
    <property type="project" value="UniProtKB-KW"/>
</dbReference>
<comment type="similarity">
    <text evidence="1">Belongs to the ABC transporter superfamily.</text>
</comment>
<comment type="caution">
    <text evidence="6">The sequence shown here is derived from an EMBL/GenBank/DDBJ whole genome shotgun (WGS) entry which is preliminary data.</text>
</comment>
<keyword evidence="3" id="KW-0547">Nucleotide-binding</keyword>
<dbReference type="PANTHER" id="PTHR43776:SF7">
    <property type="entry name" value="D,D-DIPEPTIDE TRANSPORT ATP-BINDING PROTEIN DDPF-RELATED"/>
    <property type="match status" value="1"/>
</dbReference>
<name>K0Z950_9ACTN</name>
<dbReference type="InParanoid" id="K0Z950"/>